<evidence type="ECO:0000313" key="1">
    <source>
        <dbReference type="EMBL" id="KAK2705144.1"/>
    </source>
</evidence>
<name>A0AA88HDQ2_ARTSF</name>
<reference evidence="1" key="1">
    <citation type="submission" date="2023-07" db="EMBL/GenBank/DDBJ databases">
        <title>Chromosome-level genome assembly of Artemia franciscana.</title>
        <authorList>
            <person name="Jo E."/>
        </authorList>
    </citation>
    <scope>NUCLEOTIDE SEQUENCE</scope>
    <source>
        <tissue evidence="1">Whole body</tissue>
    </source>
</reference>
<evidence type="ECO:0000313" key="2">
    <source>
        <dbReference type="Proteomes" id="UP001187531"/>
    </source>
</evidence>
<evidence type="ECO:0008006" key="3">
    <source>
        <dbReference type="Google" id="ProtNLM"/>
    </source>
</evidence>
<proteinExistence type="predicted"/>
<organism evidence="1 2">
    <name type="scientific">Artemia franciscana</name>
    <name type="common">Brine shrimp</name>
    <name type="synonym">Artemia sanfranciscana</name>
    <dbReference type="NCBI Taxonomy" id="6661"/>
    <lineage>
        <taxon>Eukaryota</taxon>
        <taxon>Metazoa</taxon>
        <taxon>Ecdysozoa</taxon>
        <taxon>Arthropoda</taxon>
        <taxon>Crustacea</taxon>
        <taxon>Branchiopoda</taxon>
        <taxon>Anostraca</taxon>
        <taxon>Artemiidae</taxon>
        <taxon>Artemia</taxon>
    </lineage>
</organism>
<keyword evidence="2" id="KW-1185">Reference proteome</keyword>
<sequence>MKIWLESSLEVKDAISKLQPGATGPDGIHNLMLKNLPDSFVELLTELFNRSVIESARPSEWNKAIVIPLLKAGKDPKLVDSYRPISLTFCVAKLIERSASQKAVDTLSIWANSNNMVFSTHKSVSVLFHKMHNLAAFKPQVKLNGQEIVVAEHARFLGVMFDHKMTWKPHLDELIGGLKQRQNFINALCLGRRGAPTAFASTIVKSVVISKIDYGSFIYGSAKKCLLKKLDTTLHAILRRALGGLKSTPI</sequence>
<gene>
    <name evidence="1" type="ORF">QYM36_017253</name>
</gene>
<dbReference type="AlphaFoldDB" id="A0AA88HDQ2"/>
<accession>A0AA88HDQ2</accession>
<dbReference type="PANTHER" id="PTHR36688">
    <property type="entry name" value="ENDO/EXONUCLEASE/PHOSPHATASE DOMAIN-CONTAINING PROTEIN"/>
    <property type="match status" value="1"/>
</dbReference>
<dbReference type="PANTHER" id="PTHR36688:SF1">
    <property type="entry name" value="ENDONUCLEASE_EXONUCLEASE_PHOSPHATASE DOMAIN-CONTAINING PROTEIN"/>
    <property type="match status" value="1"/>
</dbReference>
<comment type="caution">
    <text evidence="1">The sequence shown here is derived from an EMBL/GenBank/DDBJ whole genome shotgun (WGS) entry which is preliminary data.</text>
</comment>
<protein>
    <recommendedName>
        <fullName evidence="3">Reverse transcriptase domain-containing protein</fullName>
    </recommendedName>
</protein>
<dbReference type="InterPro" id="IPR052560">
    <property type="entry name" value="RdDP_mobile_element"/>
</dbReference>
<feature type="non-terminal residue" evidence="1">
    <location>
        <position position="250"/>
    </location>
</feature>
<dbReference type="Proteomes" id="UP001187531">
    <property type="component" value="Unassembled WGS sequence"/>
</dbReference>
<dbReference type="EMBL" id="JAVRJZ010000021">
    <property type="protein sequence ID" value="KAK2705144.1"/>
    <property type="molecule type" value="Genomic_DNA"/>
</dbReference>